<dbReference type="Proteomes" id="UP001370758">
    <property type="component" value="Unassembled WGS sequence"/>
</dbReference>
<evidence type="ECO:0008006" key="3">
    <source>
        <dbReference type="Google" id="ProtNLM"/>
    </source>
</evidence>
<organism evidence="1 2">
    <name type="scientific">Arthrobotrys musiformis</name>
    <dbReference type="NCBI Taxonomy" id="47236"/>
    <lineage>
        <taxon>Eukaryota</taxon>
        <taxon>Fungi</taxon>
        <taxon>Dikarya</taxon>
        <taxon>Ascomycota</taxon>
        <taxon>Pezizomycotina</taxon>
        <taxon>Orbiliomycetes</taxon>
        <taxon>Orbiliales</taxon>
        <taxon>Orbiliaceae</taxon>
        <taxon>Arthrobotrys</taxon>
    </lineage>
</organism>
<evidence type="ECO:0000313" key="1">
    <source>
        <dbReference type="EMBL" id="KAK6500061.1"/>
    </source>
</evidence>
<accession>A0AAV9W2W7</accession>
<reference evidence="1 2" key="1">
    <citation type="submission" date="2023-08" db="EMBL/GenBank/DDBJ databases">
        <authorList>
            <person name="Palmer J.M."/>
        </authorList>
    </citation>
    <scope>NUCLEOTIDE SEQUENCE [LARGE SCALE GENOMIC DNA]</scope>
    <source>
        <strain evidence="1 2">TWF481</strain>
    </source>
</reference>
<keyword evidence="2" id="KW-1185">Reference proteome</keyword>
<dbReference type="AlphaFoldDB" id="A0AAV9W2W7"/>
<protein>
    <recommendedName>
        <fullName evidence="3">Lectin</fullName>
    </recommendedName>
</protein>
<dbReference type="Pfam" id="PF07367">
    <property type="entry name" value="FB_lectin"/>
    <property type="match status" value="1"/>
</dbReference>
<comment type="caution">
    <text evidence="1">The sequence shown here is derived from an EMBL/GenBank/DDBJ whole genome shotgun (WGS) entry which is preliminary data.</text>
</comment>
<name>A0AAV9W2W7_9PEZI</name>
<dbReference type="InterPro" id="IPR009960">
    <property type="entry name" value="Fruit_body_lectin_fun"/>
</dbReference>
<dbReference type="SUPFAM" id="SSF63724">
    <property type="entry name" value="Cytolysin/lectin"/>
    <property type="match status" value="1"/>
</dbReference>
<dbReference type="InterPro" id="IPR015926">
    <property type="entry name" value="Cytolysin/lectin"/>
</dbReference>
<gene>
    <name evidence="1" type="ORF">TWF481_010419</name>
</gene>
<sequence length="135" mass="14955">MSWSITLKIINDSGDTLKIVEKTCQIGSTWTDNNGDQYLAMTSSGTSGVLRFEAGNGERFIVAAGVHSYKRWSSILVDLDDNRTAMKVHPTYYEGGPDKPDQHEQITKVTAKGRTVGIYYYIPDGTNLRAVITYA</sequence>
<dbReference type="Gene3D" id="2.60.270.20">
    <property type="entry name" value="Cytolysin/lectin"/>
    <property type="match status" value="1"/>
</dbReference>
<proteinExistence type="predicted"/>
<evidence type="ECO:0000313" key="2">
    <source>
        <dbReference type="Proteomes" id="UP001370758"/>
    </source>
</evidence>
<dbReference type="EMBL" id="JAVHJL010000007">
    <property type="protein sequence ID" value="KAK6500061.1"/>
    <property type="molecule type" value="Genomic_DNA"/>
</dbReference>